<sequence>KIIAETISRELGKDAKVLSVSDFNIKELERIELLVVGSPIIGWKPSKKMGEFLAGLSSGQLKGLKAATFDTRVKLFISGDASKKIAKELKKAGAEIVVEPQAFLVKGKEGPLFDGEIEKATKWVTSIKTLFKDS</sequence>
<organism evidence="2">
    <name type="scientific">marine sediment metagenome</name>
    <dbReference type="NCBI Taxonomy" id="412755"/>
    <lineage>
        <taxon>unclassified sequences</taxon>
        <taxon>metagenomes</taxon>
        <taxon>ecological metagenomes</taxon>
    </lineage>
</organism>
<dbReference type="Gene3D" id="3.40.50.360">
    <property type="match status" value="1"/>
</dbReference>
<reference evidence="2" key="1">
    <citation type="journal article" date="2014" name="Front. Microbiol.">
        <title>High frequency of phylogenetically diverse reductive dehalogenase-homologous genes in deep subseafloor sedimentary metagenomes.</title>
        <authorList>
            <person name="Kawai M."/>
            <person name="Futagami T."/>
            <person name="Toyoda A."/>
            <person name="Takaki Y."/>
            <person name="Nishi S."/>
            <person name="Hori S."/>
            <person name="Arai W."/>
            <person name="Tsubouchi T."/>
            <person name="Morono Y."/>
            <person name="Uchiyama I."/>
            <person name="Ito T."/>
            <person name="Fujiyama A."/>
            <person name="Inagaki F."/>
            <person name="Takami H."/>
        </authorList>
    </citation>
    <scope>NUCLEOTIDE SEQUENCE</scope>
    <source>
        <strain evidence="2">Expedition CK06-06</strain>
    </source>
</reference>
<dbReference type="GO" id="GO:0010181">
    <property type="term" value="F:FMN binding"/>
    <property type="evidence" value="ECO:0007669"/>
    <property type="project" value="InterPro"/>
</dbReference>
<protein>
    <recommendedName>
        <fullName evidence="1">Flavodoxin-like domain-containing protein</fullName>
    </recommendedName>
</protein>
<dbReference type="EMBL" id="BART01033063">
    <property type="protein sequence ID" value="GAH17042.1"/>
    <property type="molecule type" value="Genomic_DNA"/>
</dbReference>
<dbReference type="SUPFAM" id="SSF52218">
    <property type="entry name" value="Flavoproteins"/>
    <property type="match status" value="1"/>
</dbReference>
<gene>
    <name evidence="2" type="ORF">S01H4_56945</name>
</gene>
<feature type="domain" description="Flavodoxin-like" evidence="1">
    <location>
        <begin position="1"/>
        <end position="128"/>
    </location>
</feature>
<accession>X1D9Y6</accession>
<dbReference type="InterPro" id="IPR008254">
    <property type="entry name" value="Flavodoxin/NO_synth"/>
</dbReference>
<evidence type="ECO:0000313" key="2">
    <source>
        <dbReference type="EMBL" id="GAH17042.1"/>
    </source>
</evidence>
<dbReference type="PROSITE" id="PS50902">
    <property type="entry name" value="FLAVODOXIN_LIKE"/>
    <property type="match status" value="1"/>
</dbReference>
<name>X1D9Y6_9ZZZZ</name>
<dbReference type="AlphaFoldDB" id="X1D9Y6"/>
<proteinExistence type="predicted"/>
<feature type="non-terminal residue" evidence="2">
    <location>
        <position position="1"/>
    </location>
</feature>
<dbReference type="InterPro" id="IPR029039">
    <property type="entry name" value="Flavoprotein-like_sf"/>
</dbReference>
<evidence type="ECO:0000259" key="1">
    <source>
        <dbReference type="PROSITE" id="PS50902"/>
    </source>
</evidence>
<comment type="caution">
    <text evidence="2">The sequence shown here is derived from an EMBL/GenBank/DDBJ whole genome shotgun (WGS) entry which is preliminary data.</text>
</comment>